<feature type="compositionally biased region" description="Basic residues" evidence="7">
    <location>
        <begin position="405"/>
        <end position="415"/>
    </location>
</feature>
<dbReference type="GO" id="GO:0048188">
    <property type="term" value="C:Set1C/COMPASS complex"/>
    <property type="evidence" value="ECO:0007669"/>
    <property type="project" value="InterPro"/>
</dbReference>
<dbReference type="AlphaFoldDB" id="A0A4S3JL68"/>
<dbReference type="InterPro" id="IPR019787">
    <property type="entry name" value="Znf_PHD-finger"/>
</dbReference>
<feature type="compositionally biased region" description="Polar residues" evidence="7">
    <location>
        <begin position="586"/>
        <end position="613"/>
    </location>
</feature>
<dbReference type="SUPFAM" id="SSF57903">
    <property type="entry name" value="FYVE/PHD zinc finger"/>
    <property type="match status" value="1"/>
</dbReference>
<dbReference type="OrthoDB" id="436852at2759"/>
<feature type="region of interest" description="Disordered" evidence="7">
    <location>
        <begin position="583"/>
        <end position="620"/>
    </location>
</feature>
<evidence type="ECO:0000256" key="6">
    <source>
        <dbReference type="PROSITE-ProRule" id="PRU00146"/>
    </source>
</evidence>
<dbReference type="RefSeq" id="XP_033425671.1">
    <property type="nucleotide sequence ID" value="XM_033572356.1"/>
</dbReference>
<evidence type="ECO:0000256" key="3">
    <source>
        <dbReference type="ARBA" id="ARBA00022771"/>
    </source>
</evidence>
<keyword evidence="3 6" id="KW-0863">Zinc-finger</keyword>
<evidence type="ECO:0000313" key="12">
    <source>
        <dbReference type="Proteomes" id="UP000324241"/>
    </source>
</evidence>
<feature type="compositionally biased region" description="Polar residues" evidence="7">
    <location>
        <begin position="429"/>
        <end position="441"/>
    </location>
</feature>
<dbReference type="GO" id="GO:0045893">
    <property type="term" value="P:positive regulation of DNA-templated transcription"/>
    <property type="evidence" value="ECO:0007669"/>
    <property type="project" value="TreeGrafter"/>
</dbReference>
<dbReference type="InterPro" id="IPR011009">
    <property type="entry name" value="Kinase-like_dom_sf"/>
</dbReference>
<dbReference type="InterPro" id="IPR011011">
    <property type="entry name" value="Znf_FYVE_PHD"/>
</dbReference>
<keyword evidence="5" id="KW-0539">Nucleus</keyword>
<dbReference type="EMBL" id="QUQM01000007">
    <property type="protein sequence ID" value="KAA8646310.1"/>
    <property type="molecule type" value="Genomic_DNA"/>
</dbReference>
<reference evidence="9 12" key="2">
    <citation type="submission" date="2019-08" db="EMBL/GenBank/DDBJ databases">
        <title>The genome sequence of a newly discovered highly antifungal drug resistant Aspergillus species, Aspergillus tanneri NIH 1004.</title>
        <authorList>
            <person name="Mounaud S."/>
            <person name="Singh I."/>
            <person name="Joardar V."/>
            <person name="Pakala S."/>
            <person name="Pakala S."/>
            <person name="Venepally P."/>
            <person name="Chung J.K."/>
            <person name="Losada L."/>
            <person name="Nierman W.C."/>
        </authorList>
    </citation>
    <scope>NUCLEOTIDE SEQUENCE [LARGE SCALE GENOMIC DNA]</scope>
    <source>
        <strain evidence="9 12">NIH1004</strain>
    </source>
</reference>
<dbReference type="GO" id="GO:0008270">
    <property type="term" value="F:zinc ion binding"/>
    <property type="evidence" value="ECO:0007669"/>
    <property type="project" value="UniProtKB-KW"/>
</dbReference>
<feature type="domain" description="PHD-type" evidence="8">
    <location>
        <begin position="483"/>
        <end position="534"/>
    </location>
</feature>
<keyword evidence="11" id="KW-1185">Reference proteome</keyword>
<dbReference type="SMART" id="SM00249">
    <property type="entry name" value="PHD"/>
    <property type="match status" value="1"/>
</dbReference>
<accession>A0A4S3JL68</accession>
<dbReference type="SUPFAM" id="SSF56112">
    <property type="entry name" value="Protein kinase-like (PK-like)"/>
    <property type="match status" value="1"/>
</dbReference>
<dbReference type="PANTHER" id="PTHR46174:SF1">
    <property type="entry name" value="CXXC-TYPE ZINC FINGER PROTEIN 1"/>
    <property type="match status" value="1"/>
</dbReference>
<dbReference type="GeneID" id="54330439"/>
<evidence type="ECO:0000256" key="7">
    <source>
        <dbReference type="SAM" id="MobiDB-lite"/>
    </source>
</evidence>
<dbReference type="VEuPathDB" id="FungiDB:EYZ11_004432"/>
<evidence type="ECO:0000256" key="4">
    <source>
        <dbReference type="ARBA" id="ARBA00022833"/>
    </source>
</evidence>
<sequence>MAGDRNGPAEGNSSEKAVTLNPYETDYEHIPKDDPFLKRSAHYGRYRPRDDDFRPRYDNWCQSDPDAFTYWEEFVRSSWTSDNSLNVPGAREAFAVGSVIIRVDTEPAIDEAAEKYSYVNANELSAARKAEDALKELEVAVPIIYFCGTIDGRNVSVESRIPGVSLEVAWRYLTDGQINQFKQQCRRALERLRDIDPPPESPSYVCSGLNPHLPLDIKETEREILFTEKRETESLDLVHNNMTPSNIIVNNEQVVGIIGWRHSGFFGFERANSIHRKLRMPQSADGAIEGVGDVQAWIDLYENISGAVNGSGLAQSRNTPGPPVKTEPSAMPLDNVPFNGEAEEKPLLARVDGGDPSGELPTPRSIANLKLERTSRASSSDRSSPANSTKQSTGRKSATGTTKKGVGRKPTGKKRKLDDQDNDSVDGGRSNTPTSSRNSKTPGGKKRGSASIVGSPAPEPKKRGRKKKAVTQEDDDESVDGDEIFCICRKPDNHTWMIACDGECDDWFHGKCVNIDPRDADLIEKYICPKCKERGKGWTTWKPMCRLPGCRKPARIDAKEPSKYCTDEHGYEFMRLKTRHLGVSSGAGSRKSTTSARATANGQGVNGITPNGVQGNGGPEDLGSRGGVLTTGELKALVMGVSSAIEFRRLGERLISPPPDEGGPENETKPKKMLGLDVDPDPERFAYSPDEASKMKELRKWREELLHRREMLSARNTFLALVRQRSKAILERLKQTEPKGGWKDICGFDSRLAWSDDEFDEWRLSDVGAKALQDGTPESLASSYSDATDADGDTSMGTDEHDVASISRGVCTKKRCERHKQWVKIQQQEILFEENTLAQDLTKCEKEAQNVVERAVLRIWAEKDNAQVGSQ</sequence>
<feature type="region of interest" description="Disordered" evidence="7">
    <location>
        <begin position="653"/>
        <end position="683"/>
    </location>
</feature>
<reference evidence="10 11" key="1">
    <citation type="submission" date="2019-03" db="EMBL/GenBank/DDBJ databases">
        <title>The genome sequence of a newly discovered highly antifungal drug resistant Aspergillus species, Aspergillus tanneri NIH 1004.</title>
        <authorList>
            <person name="Mounaud S."/>
            <person name="Singh I."/>
            <person name="Joardar V."/>
            <person name="Pakala S."/>
            <person name="Pakala S."/>
            <person name="Venepally P."/>
            <person name="Hoover J."/>
            <person name="Nierman W."/>
            <person name="Chung J."/>
            <person name="Losada L."/>
        </authorList>
    </citation>
    <scope>NUCLEOTIDE SEQUENCE [LARGE SCALE GENOMIC DNA]</scope>
    <source>
        <strain evidence="10 11">NIH1004</strain>
    </source>
</reference>
<dbReference type="InterPro" id="IPR001965">
    <property type="entry name" value="Znf_PHD"/>
</dbReference>
<evidence type="ECO:0000313" key="11">
    <source>
        <dbReference type="Proteomes" id="UP000308092"/>
    </source>
</evidence>
<feature type="region of interest" description="Disordered" evidence="7">
    <location>
        <begin position="1"/>
        <end position="21"/>
    </location>
</feature>
<dbReference type="PROSITE" id="PS50016">
    <property type="entry name" value="ZF_PHD_2"/>
    <property type="match status" value="1"/>
</dbReference>
<comment type="subcellular location">
    <subcellularLocation>
        <location evidence="1">Nucleus</location>
    </subcellularLocation>
</comment>
<comment type="caution">
    <text evidence="10">The sequence shown here is derived from an EMBL/GenBank/DDBJ whole genome shotgun (WGS) entry which is preliminary data.</text>
</comment>
<dbReference type="Proteomes" id="UP000308092">
    <property type="component" value="Unassembled WGS sequence"/>
</dbReference>
<evidence type="ECO:0000313" key="9">
    <source>
        <dbReference type="EMBL" id="KAA8646310.1"/>
    </source>
</evidence>
<evidence type="ECO:0000256" key="1">
    <source>
        <dbReference type="ARBA" id="ARBA00004123"/>
    </source>
</evidence>
<dbReference type="Pfam" id="PF00628">
    <property type="entry name" value="PHD"/>
    <property type="match status" value="1"/>
</dbReference>
<proteinExistence type="predicted"/>
<evidence type="ECO:0000313" key="10">
    <source>
        <dbReference type="EMBL" id="THC96110.1"/>
    </source>
</evidence>
<dbReference type="InterPro" id="IPR013083">
    <property type="entry name" value="Znf_RING/FYVE/PHD"/>
</dbReference>
<keyword evidence="4" id="KW-0862">Zinc</keyword>
<feature type="region of interest" description="Disordered" evidence="7">
    <location>
        <begin position="312"/>
        <end position="476"/>
    </location>
</feature>
<dbReference type="InterPro" id="IPR037869">
    <property type="entry name" value="Spp1/CFP1"/>
</dbReference>
<dbReference type="PANTHER" id="PTHR46174">
    <property type="entry name" value="CXXC-TYPE ZINC FINGER PROTEIN 1"/>
    <property type="match status" value="1"/>
</dbReference>
<dbReference type="Gene3D" id="3.30.40.10">
    <property type="entry name" value="Zinc/RING finger domain, C3HC4 (zinc finger)"/>
    <property type="match status" value="1"/>
</dbReference>
<feature type="compositionally biased region" description="Polar residues" evidence="7">
    <location>
        <begin position="389"/>
        <end position="402"/>
    </location>
</feature>
<keyword evidence="2" id="KW-0479">Metal-binding</keyword>
<dbReference type="PROSITE" id="PS01359">
    <property type="entry name" value="ZF_PHD_1"/>
    <property type="match status" value="1"/>
</dbReference>
<gene>
    <name evidence="9" type="ORF">ATNIH1004_007737</name>
    <name evidence="10" type="ORF">EYZ11_004432</name>
</gene>
<organism evidence="10 11">
    <name type="scientific">Aspergillus tanneri</name>
    <dbReference type="NCBI Taxonomy" id="1220188"/>
    <lineage>
        <taxon>Eukaryota</taxon>
        <taxon>Fungi</taxon>
        <taxon>Dikarya</taxon>
        <taxon>Ascomycota</taxon>
        <taxon>Pezizomycotina</taxon>
        <taxon>Eurotiomycetes</taxon>
        <taxon>Eurotiomycetidae</taxon>
        <taxon>Eurotiales</taxon>
        <taxon>Aspergillaceae</taxon>
        <taxon>Aspergillus</taxon>
        <taxon>Aspergillus subgen. Circumdati</taxon>
    </lineage>
</organism>
<feature type="region of interest" description="Disordered" evidence="7">
    <location>
        <begin position="774"/>
        <end position="801"/>
    </location>
</feature>
<evidence type="ECO:0000259" key="8">
    <source>
        <dbReference type="PROSITE" id="PS50016"/>
    </source>
</evidence>
<evidence type="ECO:0000256" key="5">
    <source>
        <dbReference type="ARBA" id="ARBA00023242"/>
    </source>
</evidence>
<dbReference type="EMBL" id="SOSA01000128">
    <property type="protein sequence ID" value="THC96110.1"/>
    <property type="molecule type" value="Genomic_DNA"/>
</dbReference>
<dbReference type="STRING" id="1220188.A0A4S3JL68"/>
<dbReference type="Proteomes" id="UP000324241">
    <property type="component" value="Unassembled WGS sequence"/>
</dbReference>
<name>A0A4S3JL68_9EURO</name>
<protein>
    <recommendedName>
        <fullName evidence="8">PHD-type domain-containing protein</fullName>
    </recommendedName>
</protein>
<feature type="compositionally biased region" description="Low complexity" evidence="7">
    <location>
        <begin position="376"/>
        <end position="388"/>
    </location>
</feature>
<dbReference type="InterPro" id="IPR019786">
    <property type="entry name" value="Zinc_finger_PHD-type_CS"/>
</dbReference>
<evidence type="ECO:0000256" key="2">
    <source>
        <dbReference type="ARBA" id="ARBA00022723"/>
    </source>
</evidence>